<dbReference type="EMBL" id="QRZA01000010">
    <property type="protein sequence ID" value="RGV33842.1"/>
    <property type="molecule type" value="Genomic_DNA"/>
</dbReference>
<dbReference type="Proteomes" id="UP000283589">
    <property type="component" value="Unassembled WGS sequence"/>
</dbReference>
<evidence type="ECO:0000313" key="2">
    <source>
        <dbReference type="Proteomes" id="UP000283589"/>
    </source>
</evidence>
<accession>A0A412X0I4</accession>
<dbReference type="PROSITE" id="PS51257">
    <property type="entry name" value="PROKAR_LIPOPROTEIN"/>
    <property type="match status" value="1"/>
</dbReference>
<evidence type="ECO:0008006" key="3">
    <source>
        <dbReference type="Google" id="ProtNLM"/>
    </source>
</evidence>
<gene>
    <name evidence="1" type="ORF">DWW18_09335</name>
</gene>
<sequence length="436" mass="49176">MKLKHRHIISISLLLCGLLGFISCNKESFKLSCEEGEEKDNSVFLTFHTDVAGGFSRAGESEEGADEKIRQLLIVIVSKEPGDDAKWVVEHNRLVKGASTGILLTDGYTFKVEAGRQKRIYLIANHGNLKDTGGKPFDFTNQAFLPGESGIPVETYVFKPTYKPSDDGIPMTAVYDIMVPDREDITNDEYELGYPLYVVRAATKFSFNFENRSAQRKISVTDIEIESVITDHMYLMPHVSKNAEGYYWVVDNEENNYKALPLNEGTEVSNVTGKDWIDWMVEEAKKTEIAQYQWLTDYGVPESTTKTVSHEFTPSLEIPAKTGDTPPVVASDAIYLPESKTVKSGADNTLGLQEYKVTIRTTENSGFENTQAIYTSILPRLGSLFRNTHVKVKIVFNDYTLDWQVDVEPYWGIELNPEFGLDELKEKNILEKSQKI</sequence>
<dbReference type="AlphaFoldDB" id="A0A412X0I4"/>
<evidence type="ECO:0000313" key="1">
    <source>
        <dbReference type="EMBL" id="RGV33842.1"/>
    </source>
</evidence>
<dbReference type="RefSeq" id="WP_118260177.1">
    <property type="nucleotide sequence ID" value="NZ_CALBWO010000040.1"/>
</dbReference>
<proteinExistence type="predicted"/>
<comment type="caution">
    <text evidence="1">The sequence shown here is derived from an EMBL/GenBank/DDBJ whole genome shotgun (WGS) entry which is preliminary data.</text>
</comment>
<reference evidence="1 2" key="1">
    <citation type="submission" date="2018-08" db="EMBL/GenBank/DDBJ databases">
        <title>A genome reference for cultivated species of the human gut microbiota.</title>
        <authorList>
            <person name="Zou Y."/>
            <person name="Xue W."/>
            <person name="Luo G."/>
        </authorList>
    </citation>
    <scope>NUCLEOTIDE SEQUENCE [LARGE SCALE GENOMIC DNA]</scope>
    <source>
        <strain evidence="1 2">AF14-49</strain>
    </source>
</reference>
<protein>
    <recommendedName>
        <fullName evidence="3">Major fimbrial subunit protein N-terminal domain-containing protein</fullName>
    </recommendedName>
</protein>
<name>A0A412X0I4_9BACT</name>
<organism evidence="1 2">
    <name type="scientific">Butyricimonas virosa</name>
    <dbReference type="NCBI Taxonomy" id="544645"/>
    <lineage>
        <taxon>Bacteria</taxon>
        <taxon>Pseudomonadati</taxon>
        <taxon>Bacteroidota</taxon>
        <taxon>Bacteroidia</taxon>
        <taxon>Bacteroidales</taxon>
        <taxon>Odoribacteraceae</taxon>
        <taxon>Butyricimonas</taxon>
    </lineage>
</organism>